<proteinExistence type="predicted"/>
<name>A0AAN9KV35_CANGL</name>
<protein>
    <submittedName>
        <fullName evidence="1">Uncharacterized protein</fullName>
    </submittedName>
</protein>
<keyword evidence="2" id="KW-1185">Reference proteome</keyword>
<organism evidence="1 2">
    <name type="scientific">Canavalia gladiata</name>
    <name type="common">Sword bean</name>
    <name type="synonym">Dolichos gladiatus</name>
    <dbReference type="NCBI Taxonomy" id="3824"/>
    <lineage>
        <taxon>Eukaryota</taxon>
        <taxon>Viridiplantae</taxon>
        <taxon>Streptophyta</taxon>
        <taxon>Embryophyta</taxon>
        <taxon>Tracheophyta</taxon>
        <taxon>Spermatophyta</taxon>
        <taxon>Magnoliopsida</taxon>
        <taxon>eudicotyledons</taxon>
        <taxon>Gunneridae</taxon>
        <taxon>Pentapetalae</taxon>
        <taxon>rosids</taxon>
        <taxon>fabids</taxon>
        <taxon>Fabales</taxon>
        <taxon>Fabaceae</taxon>
        <taxon>Papilionoideae</taxon>
        <taxon>50 kb inversion clade</taxon>
        <taxon>NPAAA clade</taxon>
        <taxon>indigoferoid/millettioid clade</taxon>
        <taxon>Phaseoleae</taxon>
        <taxon>Canavalia</taxon>
    </lineage>
</organism>
<comment type="caution">
    <text evidence="1">The sequence shown here is derived from an EMBL/GenBank/DDBJ whole genome shotgun (WGS) entry which is preliminary data.</text>
</comment>
<sequence length="268" mass="29646">MHGVGLFYVHFGQYFPMVLATQILLMAGCVSHVGFASFEWLCEGRPSSPFVFTHSVLLHGGARMPFSSGFRFVASEAVATELCTQSPPSPVNIWVVFCGSCHLELWPGVNVYWCHAYVPVISGDSYMLNCLYFALVTRIYFSRKQREEMLKGSQGAPRIKVEVEKGEKDDALPQLKVLTRAGLSVSSCRVAFSQDLHHWIRLGFPNKWRRDSANSVPRPAVIVRASLVLMCPSSFLTSSSSAVGEFGMRDSLAKGGYDFCVANSDKRG</sequence>
<dbReference type="EMBL" id="JAYMYQ010000006">
    <property type="protein sequence ID" value="KAK7323591.1"/>
    <property type="molecule type" value="Genomic_DNA"/>
</dbReference>
<evidence type="ECO:0000313" key="1">
    <source>
        <dbReference type="EMBL" id="KAK7323591.1"/>
    </source>
</evidence>
<evidence type="ECO:0000313" key="2">
    <source>
        <dbReference type="Proteomes" id="UP001367508"/>
    </source>
</evidence>
<gene>
    <name evidence="1" type="ORF">VNO77_27068</name>
</gene>
<accession>A0AAN9KV35</accession>
<dbReference type="Proteomes" id="UP001367508">
    <property type="component" value="Unassembled WGS sequence"/>
</dbReference>
<dbReference type="AlphaFoldDB" id="A0AAN9KV35"/>
<reference evidence="1 2" key="1">
    <citation type="submission" date="2024-01" db="EMBL/GenBank/DDBJ databases">
        <title>The genomes of 5 underutilized Papilionoideae crops provide insights into root nodulation and disease resistanc.</title>
        <authorList>
            <person name="Jiang F."/>
        </authorList>
    </citation>
    <scope>NUCLEOTIDE SEQUENCE [LARGE SCALE GENOMIC DNA]</scope>
    <source>
        <strain evidence="1">LVBAO_FW01</strain>
        <tissue evidence="1">Leaves</tissue>
    </source>
</reference>